<dbReference type="OrthoDB" id="4397445at2"/>
<dbReference type="EMBL" id="JGYG01000010">
    <property type="protein sequence ID" value="KFI27688.1"/>
    <property type="molecule type" value="Genomic_DNA"/>
</dbReference>
<comment type="caution">
    <text evidence="1">The sequence shown here is derived from an EMBL/GenBank/DDBJ whole genome shotgun (WGS) entry which is preliminary data.</text>
</comment>
<dbReference type="PIRSF" id="PIRSF007542">
    <property type="entry name" value="UCP007542"/>
    <property type="match status" value="1"/>
</dbReference>
<accession>A0A086Y088</accession>
<evidence type="ECO:0000313" key="1">
    <source>
        <dbReference type="EMBL" id="KFI27688.1"/>
    </source>
</evidence>
<dbReference type="InterPro" id="IPR027788">
    <property type="entry name" value="Alpha/beta-hydrolase_N_dom"/>
</dbReference>
<dbReference type="Pfam" id="PF15420">
    <property type="entry name" value="Abhydrolase_9_N"/>
    <property type="match status" value="1"/>
</dbReference>
<organism evidence="1 2">
    <name type="scientific">Haematobacter massiliensis</name>
    <dbReference type="NCBI Taxonomy" id="195105"/>
    <lineage>
        <taxon>Bacteria</taxon>
        <taxon>Pseudomonadati</taxon>
        <taxon>Pseudomonadota</taxon>
        <taxon>Alphaproteobacteria</taxon>
        <taxon>Rhodobacterales</taxon>
        <taxon>Paracoccaceae</taxon>
        <taxon>Haematobacter</taxon>
    </lineage>
</organism>
<reference evidence="1 2" key="1">
    <citation type="submission" date="2014-03" db="EMBL/GenBank/DDBJ databases">
        <title>Genome of Haematobacter massiliensis CCUG 47968.</title>
        <authorList>
            <person name="Wang D."/>
            <person name="Wang G."/>
        </authorList>
    </citation>
    <scope>NUCLEOTIDE SEQUENCE [LARGE SCALE GENOMIC DNA]</scope>
    <source>
        <strain evidence="1 2">CCUG 47968</strain>
    </source>
</reference>
<dbReference type="ESTHER" id="9rhob-a0a086y088">
    <property type="family name" value="Abhydrolase_9"/>
</dbReference>
<evidence type="ECO:0000313" key="2">
    <source>
        <dbReference type="Proteomes" id="UP000028826"/>
    </source>
</evidence>
<dbReference type="Proteomes" id="UP000028826">
    <property type="component" value="Unassembled WGS sequence"/>
</dbReference>
<protein>
    <submittedName>
        <fullName evidence="1">Membrane protein</fullName>
    </submittedName>
</protein>
<dbReference type="Pfam" id="PF10081">
    <property type="entry name" value="Abhydrolase_9"/>
    <property type="match status" value="1"/>
</dbReference>
<keyword evidence="2" id="KW-1185">Reference proteome</keyword>
<proteinExistence type="predicted"/>
<sequence>MHRHISQFALSFSGLGVLLGTLFLAASFAPSLIPRNPVFQGVLTGMSAALGYGFGVFLRWLWDYLELPTNRTGWDVLALKIAASVACGGIALFFLWNASEWQNSIRLLMGLSPVETSRPYTVGCIALAVFLILVLIGRLFALMIRWVSGYLSSHVPRRVSNILALVVVSAIFWMIGNGVLVSQAVGALDASYRQFDTLVEDGIRPPEEPGKTGSPASLIAWKTLGRAGREVITSPPTQGDIAAFTGRPALEPIRVYVGVASAETVRERAQLALEELIRVGGFERSVLVIATPTGTGWLDPASQRSLEYLENGDVATVTVQYSHLPSWLALLVDPDIGDETARAVFDLIYDYWHRLPRDARPRLYLHGLSLGALNSDLSANLLTVIDDPFQGAFWAGPPFQTPTWRQMTNDRNPGSPAWLPRVGEGALVRFTNQTNHLNEATAPWGLIRIIYLQYASDPITFFSPSYAYTSPEWLADRGPDVSPKLRWYPIVTFLQLVLDMMTATTTPMGYGHVYAPEHYVDGWVALTEPPGWTAPDIDRLKRKLAAELRNKPVPAGP</sequence>
<dbReference type="InterPro" id="IPR012037">
    <property type="entry name" value="Alpha/beta-hydrolase_fam"/>
</dbReference>
<dbReference type="STRING" id="195105.CN97_00400"/>
<name>A0A086Y088_9RHOB</name>
<gene>
    <name evidence="1" type="ORF">CN97_00400</name>
</gene>
<dbReference type="AlphaFoldDB" id="A0A086Y088"/>
<dbReference type="RefSeq" id="WP_051911271.1">
    <property type="nucleotide sequence ID" value="NZ_CAMIFG010000098.1"/>
</dbReference>
<dbReference type="InterPro" id="IPR027787">
    <property type="entry name" value="Alpha/beta-hydrolase_catalytic"/>
</dbReference>
<dbReference type="eggNOG" id="COG4425">
    <property type="taxonomic scope" value="Bacteria"/>
</dbReference>